<sequence>MMVSNALLHLVLIASSLARASAWSKDVRAALDRSRHRADRYGEGLVPHAHRDLWPAETWTENSMPRDRTAYARVCYYVVEVEAWAAEGGLQPEGIDPELCTHLNLGWAVITENLTLEWSGVPPENTVEVLRRIYSLRRENPDLKILLTVGGGGGEFGFPRAAASTENRNAFAGNAARFLLNYGLDGLDLDWEFPAWFHPYEERRNFSLLVQALHRELKAPPYSLLLSVAVAASKTVVDQAYEVAPLSKYVDHVNLMSYGFNAYHWYTPYAAHNAPLYARSVEHAYFATLNTDWAAQYWNHLGMPRSKIFVGIPTYGHTYKLLFEEHHVPGSAVVDSGSGNGSIPYFDVCSLLNASGSHREWDREARVPYAYSGREWISYDDLESIQLK</sequence>
<feature type="domain" description="GH18" evidence="6">
    <location>
        <begin position="71"/>
        <end position="388"/>
    </location>
</feature>
<comment type="similarity">
    <text evidence="4">Belongs to the glycosyl hydrolase 18 family.</text>
</comment>
<dbReference type="PANTHER" id="PTHR11177">
    <property type="entry name" value="CHITINASE"/>
    <property type="match status" value="1"/>
</dbReference>
<dbReference type="GO" id="GO:0008061">
    <property type="term" value="F:chitin binding"/>
    <property type="evidence" value="ECO:0007669"/>
    <property type="project" value="InterPro"/>
</dbReference>
<dbReference type="AlphaFoldDB" id="A0A7R9AD14"/>
<dbReference type="GO" id="GO:0004568">
    <property type="term" value="F:chitinase activity"/>
    <property type="evidence" value="ECO:0007669"/>
    <property type="project" value="TreeGrafter"/>
</dbReference>
<accession>A0A7R9AD14</accession>
<dbReference type="EMBL" id="CAJPEV010003858">
    <property type="protein sequence ID" value="CAG0900685.1"/>
    <property type="molecule type" value="Genomic_DNA"/>
</dbReference>
<dbReference type="Gene3D" id="3.10.50.10">
    <property type="match status" value="1"/>
</dbReference>
<dbReference type="Proteomes" id="UP000677054">
    <property type="component" value="Unassembled WGS sequence"/>
</dbReference>
<dbReference type="GO" id="GO:0005975">
    <property type="term" value="P:carbohydrate metabolic process"/>
    <property type="evidence" value="ECO:0007669"/>
    <property type="project" value="InterPro"/>
</dbReference>
<evidence type="ECO:0000313" key="7">
    <source>
        <dbReference type="EMBL" id="CAD7251827.1"/>
    </source>
</evidence>
<dbReference type="InterPro" id="IPR011583">
    <property type="entry name" value="Chitinase_II/V-like_cat"/>
</dbReference>
<evidence type="ECO:0000256" key="2">
    <source>
        <dbReference type="ARBA" id="ARBA00023295"/>
    </source>
</evidence>
<organism evidence="7">
    <name type="scientific">Darwinula stevensoni</name>
    <dbReference type="NCBI Taxonomy" id="69355"/>
    <lineage>
        <taxon>Eukaryota</taxon>
        <taxon>Metazoa</taxon>
        <taxon>Ecdysozoa</taxon>
        <taxon>Arthropoda</taxon>
        <taxon>Crustacea</taxon>
        <taxon>Oligostraca</taxon>
        <taxon>Ostracoda</taxon>
        <taxon>Podocopa</taxon>
        <taxon>Podocopida</taxon>
        <taxon>Darwinulocopina</taxon>
        <taxon>Darwinuloidea</taxon>
        <taxon>Darwinulidae</taxon>
        <taxon>Darwinula</taxon>
    </lineage>
</organism>
<dbReference type="PANTHER" id="PTHR11177:SF390">
    <property type="entry name" value="CHITINASE 11"/>
    <property type="match status" value="1"/>
</dbReference>
<dbReference type="InterPro" id="IPR001579">
    <property type="entry name" value="Glyco_hydro_18_chit_AS"/>
</dbReference>
<evidence type="ECO:0000259" key="6">
    <source>
        <dbReference type="PROSITE" id="PS51910"/>
    </source>
</evidence>
<proteinExistence type="inferred from homology"/>
<gene>
    <name evidence="7" type="ORF">DSTB1V02_LOCUS11589</name>
</gene>
<keyword evidence="5" id="KW-0732">Signal</keyword>
<keyword evidence="8" id="KW-1185">Reference proteome</keyword>
<dbReference type="GO" id="GO:0005576">
    <property type="term" value="C:extracellular region"/>
    <property type="evidence" value="ECO:0007669"/>
    <property type="project" value="TreeGrafter"/>
</dbReference>
<evidence type="ECO:0000256" key="4">
    <source>
        <dbReference type="RuleBase" id="RU004453"/>
    </source>
</evidence>
<evidence type="ECO:0000256" key="1">
    <source>
        <dbReference type="ARBA" id="ARBA00022801"/>
    </source>
</evidence>
<feature type="signal peptide" evidence="5">
    <location>
        <begin position="1"/>
        <end position="22"/>
    </location>
</feature>
<dbReference type="SMART" id="SM00636">
    <property type="entry name" value="Glyco_18"/>
    <property type="match status" value="1"/>
</dbReference>
<dbReference type="PROSITE" id="PS01095">
    <property type="entry name" value="GH18_1"/>
    <property type="match status" value="1"/>
</dbReference>
<dbReference type="SUPFAM" id="SSF54556">
    <property type="entry name" value="Chitinase insertion domain"/>
    <property type="match status" value="1"/>
</dbReference>
<dbReference type="Pfam" id="PF00704">
    <property type="entry name" value="Glyco_hydro_18"/>
    <property type="match status" value="1"/>
</dbReference>
<feature type="chain" id="PRO_5036402789" description="GH18 domain-containing protein" evidence="5">
    <location>
        <begin position="23"/>
        <end position="388"/>
    </location>
</feature>
<dbReference type="EMBL" id="LR903375">
    <property type="protein sequence ID" value="CAD7251827.1"/>
    <property type="molecule type" value="Genomic_DNA"/>
</dbReference>
<dbReference type="InterPro" id="IPR001223">
    <property type="entry name" value="Glyco_hydro18_cat"/>
</dbReference>
<dbReference type="SUPFAM" id="SSF51445">
    <property type="entry name" value="(Trans)glycosidases"/>
    <property type="match status" value="1"/>
</dbReference>
<evidence type="ECO:0000256" key="5">
    <source>
        <dbReference type="SAM" id="SignalP"/>
    </source>
</evidence>
<reference evidence="7" key="1">
    <citation type="submission" date="2020-11" db="EMBL/GenBank/DDBJ databases">
        <authorList>
            <person name="Tran Van P."/>
        </authorList>
    </citation>
    <scope>NUCLEOTIDE SEQUENCE</scope>
</reference>
<dbReference type="PROSITE" id="PS51910">
    <property type="entry name" value="GH18_2"/>
    <property type="match status" value="1"/>
</dbReference>
<dbReference type="InterPro" id="IPR050314">
    <property type="entry name" value="Glycosyl_Hydrlase_18"/>
</dbReference>
<dbReference type="InterPro" id="IPR029070">
    <property type="entry name" value="Chitinase_insertion_sf"/>
</dbReference>
<dbReference type="Gene3D" id="3.20.20.80">
    <property type="entry name" value="Glycosidases"/>
    <property type="match status" value="1"/>
</dbReference>
<protein>
    <recommendedName>
        <fullName evidence="6">GH18 domain-containing protein</fullName>
    </recommendedName>
</protein>
<keyword evidence="2 3" id="KW-0326">Glycosidase</keyword>
<evidence type="ECO:0000313" key="8">
    <source>
        <dbReference type="Proteomes" id="UP000677054"/>
    </source>
</evidence>
<keyword evidence="1 3" id="KW-0378">Hydrolase</keyword>
<dbReference type="GO" id="GO:0006032">
    <property type="term" value="P:chitin catabolic process"/>
    <property type="evidence" value="ECO:0007669"/>
    <property type="project" value="TreeGrafter"/>
</dbReference>
<name>A0A7R9AD14_9CRUS</name>
<dbReference type="InterPro" id="IPR017853">
    <property type="entry name" value="GH"/>
</dbReference>
<evidence type="ECO:0000256" key="3">
    <source>
        <dbReference type="RuleBase" id="RU000489"/>
    </source>
</evidence>
<dbReference type="OrthoDB" id="76388at2759"/>